<keyword evidence="8" id="KW-1185">Reference proteome</keyword>
<evidence type="ECO:0000313" key="8">
    <source>
        <dbReference type="Proteomes" id="UP000242638"/>
    </source>
</evidence>
<dbReference type="PANTHER" id="PTHR21236:SF5">
    <property type="entry name" value="PROTEIN YIPF7"/>
    <property type="match status" value="1"/>
</dbReference>
<evidence type="ECO:0000313" key="7">
    <source>
        <dbReference type="Ensembl" id="ENSPREP00000017359.1"/>
    </source>
</evidence>
<evidence type="ECO:0000256" key="5">
    <source>
        <dbReference type="ARBA" id="ARBA00023136"/>
    </source>
</evidence>
<feature type="transmembrane region" description="Helical" evidence="6">
    <location>
        <begin position="194"/>
        <end position="217"/>
    </location>
</feature>
<accession>A0A3P9P6D9</accession>
<keyword evidence="3 6" id="KW-0812">Transmembrane</keyword>
<dbReference type="GO" id="GO:0005802">
    <property type="term" value="C:trans-Golgi network"/>
    <property type="evidence" value="ECO:0007669"/>
    <property type="project" value="TreeGrafter"/>
</dbReference>
<evidence type="ECO:0000256" key="6">
    <source>
        <dbReference type="SAM" id="Phobius"/>
    </source>
</evidence>
<dbReference type="GO" id="GO:0006888">
    <property type="term" value="P:endoplasmic reticulum to Golgi vesicle-mediated transport"/>
    <property type="evidence" value="ECO:0007669"/>
    <property type="project" value="InterPro"/>
</dbReference>
<protein>
    <submittedName>
        <fullName evidence="7">Zgc:123321</fullName>
    </submittedName>
</protein>
<dbReference type="STRING" id="8081.ENSPREP00000017359"/>
<dbReference type="GeneTree" id="ENSGT00940000153168"/>
<sequence length="274" mass="30419">MDDFQQSEQDFYQTGYYIDDQGRAVAYYDTDSAQNANNVDPYMEQQFPGEIYQPTMHSTGTEYLEEEPPLLVGKRHCFASRSYEHKSSSLNRFTCFLCCGQHFLKLVCISPELGVDFDHMWQKTLTVLNPLKPADGSIMNETDLTGPILFCVALGVTLMMAGKVHFGYVYGISAIACIGMYTLLSLMSPLGVSYGCVASVLGYCLLPIVALSAFAVFYSLQGILGTVLALMAICWCSFSASKIFISTLAMQEQQLLVFYPCALLYGLFTLLTVF</sequence>
<feature type="transmembrane region" description="Helical" evidence="6">
    <location>
        <begin position="168"/>
        <end position="187"/>
    </location>
</feature>
<dbReference type="GO" id="GO:0016020">
    <property type="term" value="C:membrane"/>
    <property type="evidence" value="ECO:0007669"/>
    <property type="project" value="UniProtKB-SubCell"/>
</dbReference>
<keyword evidence="4 6" id="KW-1133">Transmembrane helix</keyword>
<reference evidence="8" key="1">
    <citation type="submission" date="2013-11" db="EMBL/GenBank/DDBJ databases">
        <title>The genomic landscape of the Guanapo guppy.</title>
        <authorList>
            <person name="Kuenstner A."/>
            <person name="Dreyer C."/>
        </authorList>
    </citation>
    <scope>NUCLEOTIDE SEQUENCE</scope>
    <source>
        <strain evidence="8">Guanapo</strain>
    </source>
</reference>
<organism evidence="7 8">
    <name type="scientific">Poecilia reticulata</name>
    <name type="common">Guppy</name>
    <name type="synonym">Acanthophacelus reticulatus</name>
    <dbReference type="NCBI Taxonomy" id="8081"/>
    <lineage>
        <taxon>Eukaryota</taxon>
        <taxon>Metazoa</taxon>
        <taxon>Chordata</taxon>
        <taxon>Craniata</taxon>
        <taxon>Vertebrata</taxon>
        <taxon>Euteleostomi</taxon>
        <taxon>Actinopterygii</taxon>
        <taxon>Neopterygii</taxon>
        <taxon>Teleostei</taxon>
        <taxon>Neoteleostei</taxon>
        <taxon>Acanthomorphata</taxon>
        <taxon>Ovalentaria</taxon>
        <taxon>Atherinomorphae</taxon>
        <taxon>Cyprinodontiformes</taxon>
        <taxon>Poeciliidae</taxon>
        <taxon>Poeciliinae</taxon>
        <taxon>Poecilia</taxon>
    </lineage>
</organism>
<dbReference type="OMA" id="CECIICL"/>
<evidence type="ECO:0000256" key="2">
    <source>
        <dbReference type="ARBA" id="ARBA00010596"/>
    </source>
</evidence>
<feature type="transmembrane region" description="Helical" evidence="6">
    <location>
        <begin position="223"/>
        <end position="244"/>
    </location>
</feature>
<dbReference type="Bgee" id="ENSPREG00000011726">
    <property type="expression patterns" value="Expressed in head"/>
</dbReference>
<comment type="subcellular location">
    <subcellularLocation>
        <location evidence="1">Membrane</location>
        <topology evidence="1">Multi-pass membrane protein</topology>
    </subcellularLocation>
</comment>
<keyword evidence="5 6" id="KW-0472">Membrane</keyword>
<evidence type="ECO:0000256" key="4">
    <source>
        <dbReference type="ARBA" id="ARBA00022989"/>
    </source>
</evidence>
<comment type="similarity">
    <text evidence="2">Belongs to the YIP1 family.</text>
</comment>
<feature type="transmembrane region" description="Helical" evidence="6">
    <location>
        <begin position="256"/>
        <end position="273"/>
    </location>
</feature>
<evidence type="ECO:0000256" key="3">
    <source>
        <dbReference type="ARBA" id="ARBA00022692"/>
    </source>
</evidence>
<dbReference type="PANTHER" id="PTHR21236">
    <property type="entry name" value="GOLGI MEMBRANE PROTEIN YIP1"/>
    <property type="match status" value="1"/>
</dbReference>
<reference evidence="7" key="2">
    <citation type="submission" date="2025-08" db="UniProtKB">
        <authorList>
            <consortium name="Ensembl"/>
        </authorList>
    </citation>
    <scope>IDENTIFICATION</scope>
    <source>
        <strain evidence="7">Guanapo</strain>
    </source>
</reference>
<reference evidence="7" key="3">
    <citation type="submission" date="2025-09" db="UniProtKB">
        <authorList>
            <consortium name="Ensembl"/>
        </authorList>
    </citation>
    <scope>IDENTIFICATION</scope>
    <source>
        <strain evidence="7">Guanapo</strain>
    </source>
</reference>
<proteinExistence type="inferred from homology"/>
<feature type="transmembrane region" description="Helical" evidence="6">
    <location>
        <begin position="144"/>
        <end position="162"/>
    </location>
</feature>
<evidence type="ECO:0000256" key="1">
    <source>
        <dbReference type="ARBA" id="ARBA00004141"/>
    </source>
</evidence>
<dbReference type="AlphaFoldDB" id="A0A3P9P6D9"/>
<dbReference type="Proteomes" id="UP000242638">
    <property type="component" value="Unassembled WGS sequence"/>
</dbReference>
<dbReference type="GO" id="GO:0048280">
    <property type="term" value="P:vesicle fusion with Golgi apparatus"/>
    <property type="evidence" value="ECO:0007669"/>
    <property type="project" value="TreeGrafter"/>
</dbReference>
<dbReference type="InterPro" id="IPR045231">
    <property type="entry name" value="Yip1/4-like"/>
</dbReference>
<dbReference type="Ensembl" id="ENSPRET00000017544.1">
    <property type="protein sequence ID" value="ENSPREP00000017359.1"/>
    <property type="gene ID" value="ENSPREG00000011726.1"/>
</dbReference>
<name>A0A3P9P6D9_POERE</name>